<reference evidence="8" key="1">
    <citation type="submission" date="2021-08" db="EMBL/GenBank/DDBJ databases">
        <title>Genome of a novel bacterium of the phylum Verrucomicrobia, Oleiharenicola sp. KSB-15.</title>
        <authorList>
            <person name="Chung J.-H."/>
            <person name="Ahn J.-H."/>
            <person name="Yoon Y."/>
            <person name="Kim D.-Y."/>
            <person name="An S.-H."/>
            <person name="Park I."/>
            <person name="Yeon J."/>
        </authorList>
    </citation>
    <scope>NUCLEOTIDE SEQUENCE</scope>
    <source>
        <strain evidence="8">KSB-15</strain>
    </source>
</reference>
<dbReference type="PANTHER" id="PTHR33508:SF1">
    <property type="entry name" value="UPF0056 MEMBRANE PROTEIN YHCE"/>
    <property type="match status" value="1"/>
</dbReference>
<dbReference type="PANTHER" id="PTHR33508">
    <property type="entry name" value="UPF0056 MEMBRANE PROTEIN YHCE"/>
    <property type="match status" value="1"/>
</dbReference>
<comment type="subcellular location">
    <subcellularLocation>
        <location evidence="1 7">Cell membrane</location>
        <topology evidence="1 7">Multi-pass membrane protein</topology>
    </subcellularLocation>
</comment>
<dbReference type="NCBIfam" id="TIGR00427">
    <property type="entry name" value="NAAT family transporter"/>
    <property type="match status" value="1"/>
</dbReference>
<feature type="transmembrane region" description="Helical" evidence="7">
    <location>
        <begin position="78"/>
        <end position="96"/>
    </location>
</feature>
<keyword evidence="5 7" id="KW-1133">Transmembrane helix</keyword>
<dbReference type="Proteomes" id="UP000825051">
    <property type="component" value="Chromosome"/>
</dbReference>
<protein>
    <recommendedName>
        <fullName evidence="7">UPF0056 membrane protein</fullName>
    </recommendedName>
</protein>
<keyword evidence="3" id="KW-1003">Cell membrane</keyword>
<evidence type="ECO:0000256" key="7">
    <source>
        <dbReference type="RuleBase" id="RU362048"/>
    </source>
</evidence>
<evidence type="ECO:0000256" key="1">
    <source>
        <dbReference type="ARBA" id="ARBA00004651"/>
    </source>
</evidence>
<dbReference type="RefSeq" id="WP_220161731.1">
    <property type="nucleotide sequence ID" value="NZ_CP080507.1"/>
</dbReference>
<feature type="transmembrane region" description="Helical" evidence="7">
    <location>
        <begin position="150"/>
        <end position="168"/>
    </location>
</feature>
<feature type="transmembrane region" description="Helical" evidence="7">
    <location>
        <begin position="47"/>
        <end position="72"/>
    </location>
</feature>
<sequence length="226" mass="24240">MPSAGHFWELILGTVVALLPLINPLAAAPTFLAITEGDTLERRLQQLRMACIYMVVILVSFLIGGTFIMGFFGISIPGLRIAGGLLVAGIGSGMLMQNPRQPVQHETDHVEARAKRDVSFSPLAMPMLSGPGSIAVTLGFTSLASDWLDYTAIILGILVVAVFTYVTLRLSGRIVQVIGQNGMNALTRIMGFLLLCIGIQFVVNGVIGIATDPTFLHQIRQVLATH</sequence>
<accession>A0A8F9TV37</accession>
<keyword evidence="4 7" id="KW-0812">Transmembrane</keyword>
<dbReference type="GO" id="GO:0005886">
    <property type="term" value="C:plasma membrane"/>
    <property type="evidence" value="ECO:0007669"/>
    <property type="project" value="UniProtKB-SubCell"/>
</dbReference>
<feature type="transmembrane region" description="Helical" evidence="7">
    <location>
        <begin position="189"/>
        <end position="210"/>
    </location>
</feature>
<name>A0A8F9TV37_9BACT</name>
<evidence type="ECO:0000256" key="6">
    <source>
        <dbReference type="ARBA" id="ARBA00023136"/>
    </source>
</evidence>
<evidence type="ECO:0000313" key="9">
    <source>
        <dbReference type="Proteomes" id="UP000825051"/>
    </source>
</evidence>
<evidence type="ECO:0000313" key="8">
    <source>
        <dbReference type="EMBL" id="QYM78627.1"/>
    </source>
</evidence>
<dbReference type="EMBL" id="CP080507">
    <property type="protein sequence ID" value="QYM78627.1"/>
    <property type="molecule type" value="Genomic_DNA"/>
</dbReference>
<proteinExistence type="inferred from homology"/>
<dbReference type="Pfam" id="PF01914">
    <property type="entry name" value="MarC"/>
    <property type="match status" value="1"/>
</dbReference>
<dbReference type="KEGG" id="ole:K0B96_15185"/>
<keyword evidence="9" id="KW-1185">Reference proteome</keyword>
<feature type="transmembrane region" description="Helical" evidence="7">
    <location>
        <begin position="123"/>
        <end position="144"/>
    </location>
</feature>
<evidence type="ECO:0000256" key="3">
    <source>
        <dbReference type="ARBA" id="ARBA00022475"/>
    </source>
</evidence>
<evidence type="ECO:0000256" key="2">
    <source>
        <dbReference type="ARBA" id="ARBA00009784"/>
    </source>
</evidence>
<dbReference type="AlphaFoldDB" id="A0A8F9TV37"/>
<keyword evidence="6 7" id="KW-0472">Membrane</keyword>
<feature type="transmembrane region" description="Helical" evidence="7">
    <location>
        <begin position="12"/>
        <end position="35"/>
    </location>
</feature>
<gene>
    <name evidence="8" type="ORF">K0B96_15185</name>
</gene>
<comment type="similarity">
    <text evidence="2 7">Belongs to the UPF0056 (MarC) family.</text>
</comment>
<evidence type="ECO:0000256" key="5">
    <source>
        <dbReference type="ARBA" id="ARBA00022989"/>
    </source>
</evidence>
<dbReference type="NCBIfam" id="NF008228">
    <property type="entry name" value="PRK10995.1"/>
    <property type="match status" value="1"/>
</dbReference>
<organism evidence="8 9">
    <name type="scientific">Horticoccus luteus</name>
    <dbReference type="NCBI Taxonomy" id="2862869"/>
    <lineage>
        <taxon>Bacteria</taxon>
        <taxon>Pseudomonadati</taxon>
        <taxon>Verrucomicrobiota</taxon>
        <taxon>Opitutia</taxon>
        <taxon>Opitutales</taxon>
        <taxon>Opitutaceae</taxon>
        <taxon>Horticoccus</taxon>
    </lineage>
</organism>
<evidence type="ECO:0000256" key="4">
    <source>
        <dbReference type="ARBA" id="ARBA00022692"/>
    </source>
</evidence>
<dbReference type="InterPro" id="IPR002771">
    <property type="entry name" value="Multi_antbiot-R_MarC"/>
</dbReference>